<feature type="compositionally biased region" description="Gly residues" evidence="1">
    <location>
        <begin position="42"/>
        <end position="53"/>
    </location>
</feature>
<proteinExistence type="predicted"/>
<reference evidence="2" key="1">
    <citation type="submission" date="2022-04" db="EMBL/GenBank/DDBJ databases">
        <title>Carnegiea gigantea Genome sequencing and assembly v2.</title>
        <authorList>
            <person name="Copetti D."/>
            <person name="Sanderson M.J."/>
            <person name="Burquez A."/>
            <person name="Wojciechowski M.F."/>
        </authorList>
    </citation>
    <scope>NUCLEOTIDE SEQUENCE</scope>
    <source>
        <strain evidence="2">SGP5-SGP5p</strain>
        <tissue evidence="2">Aerial part</tissue>
    </source>
</reference>
<feature type="region of interest" description="Disordered" evidence="1">
    <location>
        <begin position="32"/>
        <end position="106"/>
    </location>
</feature>
<evidence type="ECO:0000313" key="2">
    <source>
        <dbReference type="EMBL" id="KAJ8436421.1"/>
    </source>
</evidence>
<dbReference type="Proteomes" id="UP001153076">
    <property type="component" value="Unassembled WGS sequence"/>
</dbReference>
<organism evidence="2 3">
    <name type="scientific">Carnegiea gigantea</name>
    <dbReference type="NCBI Taxonomy" id="171969"/>
    <lineage>
        <taxon>Eukaryota</taxon>
        <taxon>Viridiplantae</taxon>
        <taxon>Streptophyta</taxon>
        <taxon>Embryophyta</taxon>
        <taxon>Tracheophyta</taxon>
        <taxon>Spermatophyta</taxon>
        <taxon>Magnoliopsida</taxon>
        <taxon>eudicotyledons</taxon>
        <taxon>Gunneridae</taxon>
        <taxon>Pentapetalae</taxon>
        <taxon>Caryophyllales</taxon>
        <taxon>Cactineae</taxon>
        <taxon>Cactaceae</taxon>
        <taxon>Cactoideae</taxon>
        <taxon>Echinocereeae</taxon>
        <taxon>Carnegiea</taxon>
    </lineage>
</organism>
<feature type="compositionally biased region" description="Polar residues" evidence="1">
    <location>
        <begin position="92"/>
        <end position="102"/>
    </location>
</feature>
<evidence type="ECO:0000256" key="1">
    <source>
        <dbReference type="SAM" id="MobiDB-lite"/>
    </source>
</evidence>
<dbReference type="AlphaFoldDB" id="A0A9Q1K3A2"/>
<evidence type="ECO:0000313" key="3">
    <source>
        <dbReference type="Proteomes" id="UP001153076"/>
    </source>
</evidence>
<comment type="caution">
    <text evidence="2">The sequence shown here is derived from an EMBL/GenBank/DDBJ whole genome shotgun (WGS) entry which is preliminary data.</text>
</comment>
<name>A0A9Q1K3A2_9CARY</name>
<gene>
    <name evidence="2" type="ORF">Cgig2_013462</name>
</gene>
<dbReference type="OrthoDB" id="693357at2759"/>
<accession>A0A9Q1K3A2</accession>
<sequence>MVPGARTPNNLRMKNEDVIVAWVDKTGGSHRPSLYPSLGDPVNGGGEFHGGSHGKARNGETEGETEREREDSSEKRPEISLKKVNTGDGDESITSKPSSFRVESSRHNSDFLIDGINNKQGDDDQHSKTIIVERPSSSHQNRAIESVGLNGGPKHVNKIISMPNGTQGELVVAGWPSWLSSVAAEAIQGWLPRRADSFEKLGKVSYFPSFLPLSLAQG</sequence>
<protein>
    <submittedName>
        <fullName evidence="2">Uncharacterized protein</fullName>
    </submittedName>
</protein>
<dbReference type="EMBL" id="JAKOGI010000344">
    <property type="protein sequence ID" value="KAJ8436421.1"/>
    <property type="molecule type" value="Genomic_DNA"/>
</dbReference>
<feature type="compositionally biased region" description="Basic and acidic residues" evidence="1">
    <location>
        <begin position="57"/>
        <end position="81"/>
    </location>
</feature>
<keyword evidence="3" id="KW-1185">Reference proteome</keyword>